<evidence type="ECO:0000313" key="2">
    <source>
        <dbReference type="EMBL" id="KAF0746689.1"/>
    </source>
</evidence>
<dbReference type="AlphaFoldDB" id="A0A6G0Y0N0"/>
<sequence length="759" mass="88041">IKKNIKLVVWEKLPFKGLVFYNRSSTYRYFVSVDNVEKEICRKFILSTLDISEKLLRYTRDNKIDLYVSKHGNTGKQPSKSKTAYDINWEYINNDDDVKTVTNRCLFEFLINGGFMLHTSSCETRNALIIYLRHKLGNKCNLEMDEFEKRIKGKIEEFCSTLHKKWKESNRCTERFVARNENCGRPRKLFKDLSERSKRRYVENVKATTSSEELIYATKSVLYTEGKRAAADLLNQSTSTSPRRALKIKKTYLNAQKSRIIITPYTGDEALAYIIDSRITKNAYQQTRIGAKQRGANIYPSYKQIIESKQRCYPESINVNEISASIPLQQLLDHTTRRLYEILDFSQYNNTFKNSENCEVEFIFKWGCDGSSSHSEYQQAFSGNEIEMELNVFNDTSVFMFCLVPLKLILHTNLNENNILWLNTKPSSTSYCRPIKFFFEKETTNNILKYVKDVENEISNLKQLEIKINDDLVNVRYTMIHSMVDGKVINALTNTSSATCFICKCNPTNMNKLNNMHVFKINEDNLKYGLSSLHLWIQFLEWILHISYRLNSAETTKRLSEEQKNLVSQRKDVTQGSGTSNTGYVARRFFNNPEKVADITGINLELINRISTILSVISSGHEIDTEKFDNFAKMTAQLYVELYDWYRMPPSVHKVLIHGALVIKYSLLPIGFLSEEAQESRNKDYKRYREHHTRKSSRINTNLDLLHFLLISSDPLITSKRTLTKMSKTELSTDALNLIDFSKETNQESDSETDSGTDS</sequence>
<organism evidence="2 3">
    <name type="scientific">Aphis craccivora</name>
    <name type="common">Cowpea aphid</name>
    <dbReference type="NCBI Taxonomy" id="307492"/>
    <lineage>
        <taxon>Eukaryota</taxon>
        <taxon>Metazoa</taxon>
        <taxon>Ecdysozoa</taxon>
        <taxon>Arthropoda</taxon>
        <taxon>Hexapoda</taxon>
        <taxon>Insecta</taxon>
        <taxon>Pterygota</taxon>
        <taxon>Neoptera</taxon>
        <taxon>Paraneoptera</taxon>
        <taxon>Hemiptera</taxon>
        <taxon>Sternorrhyncha</taxon>
        <taxon>Aphidomorpha</taxon>
        <taxon>Aphidoidea</taxon>
        <taxon>Aphididae</taxon>
        <taxon>Aphidini</taxon>
        <taxon>Aphis</taxon>
        <taxon>Aphis</taxon>
    </lineage>
</organism>
<feature type="domain" description="V(D)J recombination-activating protein 1 RNase H" evidence="1">
    <location>
        <begin position="364"/>
        <end position="492"/>
    </location>
</feature>
<dbReference type="Pfam" id="PF26100">
    <property type="entry name" value="RAG1_RNase_H"/>
    <property type="match status" value="1"/>
</dbReference>
<evidence type="ECO:0000313" key="3">
    <source>
        <dbReference type="Proteomes" id="UP000478052"/>
    </source>
</evidence>
<name>A0A6G0Y0N0_APHCR</name>
<gene>
    <name evidence="2" type="ORF">FWK35_00021828</name>
</gene>
<dbReference type="Proteomes" id="UP000478052">
    <property type="component" value="Unassembled WGS sequence"/>
</dbReference>
<keyword evidence="3" id="KW-1185">Reference proteome</keyword>
<dbReference type="OrthoDB" id="6620486at2759"/>
<feature type="non-terminal residue" evidence="2">
    <location>
        <position position="1"/>
    </location>
</feature>
<dbReference type="InterPro" id="IPR058554">
    <property type="entry name" value="RAG1_RNase_H"/>
</dbReference>
<comment type="caution">
    <text evidence="2">The sequence shown here is derived from an EMBL/GenBank/DDBJ whole genome shotgun (WGS) entry which is preliminary data.</text>
</comment>
<protein>
    <recommendedName>
        <fullName evidence="1">V(D)J recombination-activating protein 1 RNase H domain-containing protein</fullName>
    </recommendedName>
</protein>
<accession>A0A6G0Y0N0</accession>
<proteinExistence type="predicted"/>
<dbReference type="EMBL" id="VUJU01007109">
    <property type="protein sequence ID" value="KAF0746689.1"/>
    <property type="molecule type" value="Genomic_DNA"/>
</dbReference>
<evidence type="ECO:0000259" key="1">
    <source>
        <dbReference type="Pfam" id="PF26100"/>
    </source>
</evidence>
<reference evidence="2 3" key="1">
    <citation type="submission" date="2019-08" db="EMBL/GenBank/DDBJ databases">
        <title>Whole genome of Aphis craccivora.</title>
        <authorList>
            <person name="Voronova N.V."/>
            <person name="Shulinski R.S."/>
            <person name="Bandarenka Y.V."/>
            <person name="Zhorov D.G."/>
            <person name="Warner D."/>
        </authorList>
    </citation>
    <scope>NUCLEOTIDE SEQUENCE [LARGE SCALE GENOMIC DNA]</scope>
    <source>
        <strain evidence="2">180601</strain>
        <tissue evidence="2">Whole Body</tissue>
    </source>
</reference>